<dbReference type="RefSeq" id="WP_345225779.1">
    <property type="nucleotide sequence ID" value="NZ_BAABHA010000010.1"/>
</dbReference>
<proteinExistence type="predicted"/>
<reference evidence="2" key="1">
    <citation type="journal article" date="2019" name="Int. J. Syst. Evol. Microbiol.">
        <title>The Global Catalogue of Microorganisms (GCM) 10K type strain sequencing project: providing services to taxonomists for standard genome sequencing and annotation.</title>
        <authorList>
            <consortium name="The Broad Institute Genomics Platform"/>
            <consortium name="The Broad Institute Genome Sequencing Center for Infectious Disease"/>
            <person name="Wu L."/>
            <person name="Ma J."/>
        </authorList>
    </citation>
    <scope>NUCLEOTIDE SEQUENCE [LARGE SCALE GENOMIC DNA]</scope>
    <source>
        <strain evidence="2">JCM 17924</strain>
    </source>
</reference>
<gene>
    <name evidence="1" type="ORF">GCM10023186_31240</name>
</gene>
<keyword evidence="2" id="KW-1185">Reference proteome</keyword>
<accession>A0ABP8J7P4</accession>
<sequence length="126" mass="13953">MALPTPDQFTSTMREHALEHVSPEQLKELMPHLLSAFETLAPFQPMSVRPVPPPWRSTALAFEASWPDAYSLTVATRLPPFQGSPTQITLSRAGQMVYALGSTYDHLAASVELCMSHRPVVLVPRN</sequence>
<protein>
    <submittedName>
        <fullName evidence="1">Uncharacterized protein</fullName>
    </submittedName>
</protein>
<dbReference type="Proteomes" id="UP001500454">
    <property type="component" value="Unassembled WGS sequence"/>
</dbReference>
<evidence type="ECO:0000313" key="2">
    <source>
        <dbReference type="Proteomes" id="UP001500454"/>
    </source>
</evidence>
<comment type="caution">
    <text evidence="1">The sequence shown here is derived from an EMBL/GenBank/DDBJ whole genome shotgun (WGS) entry which is preliminary data.</text>
</comment>
<organism evidence="1 2">
    <name type="scientific">Hymenobacter koreensis</name>
    <dbReference type="NCBI Taxonomy" id="1084523"/>
    <lineage>
        <taxon>Bacteria</taxon>
        <taxon>Pseudomonadati</taxon>
        <taxon>Bacteroidota</taxon>
        <taxon>Cytophagia</taxon>
        <taxon>Cytophagales</taxon>
        <taxon>Hymenobacteraceae</taxon>
        <taxon>Hymenobacter</taxon>
    </lineage>
</organism>
<evidence type="ECO:0000313" key="1">
    <source>
        <dbReference type="EMBL" id="GAA4386517.1"/>
    </source>
</evidence>
<dbReference type="EMBL" id="BAABHA010000010">
    <property type="protein sequence ID" value="GAA4386517.1"/>
    <property type="molecule type" value="Genomic_DNA"/>
</dbReference>
<name>A0ABP8J7P4_9BACT</name>